<dbReference type="OrthoDB" id="8026949at2759"/>
<evidence type="ECO:0000313" key="4">
    <source>
        <dbReference type="EMBL" id="KAF0892159.1"/>
    </source>
</evidence>
<evidence type="ECO:0000256" key="2">
    <source>
        <dbReference type="SAM" id="MobiDB-lite"/>
    </source>
</evidence>
<evidence type="ECO:0000256" key="1">
    <source>
        <dbReference type="PROSITE-ProRule" id="PRU00047"/>
    </source>
</evidence>
<evidence type="ECO:0000313" key="5">
    <source>
        <dbReference type="Proteomes" id="UP000479710"/>
    </source>
</evidence>
<reference evidence="4 5" key="1">
    <citation type="submission" date="2019-11" db="EMBL/GenBank/DDBJ databases">
        <title>Whole genome sequence of Oryza granulata.</title>
        <authorList>
            <person name="Li W."/>
        </authorList>
    </citation>
    <scope>NUCLEOTIDE SEQUENCE [LARGE SCALE GENOMIC DNA]</scope>
    <source>
        <strain evidence="5">cv. Menghai</strain>
        <tissue evidence="4">Leaf</tissue>
    </source>
</reference>
<feature type="region of interest" description="Disordered" evidence="2">
    <location>
        <begin position="1"/>
        <end position="27"/>
    </location>
</feature>
<proteinExistence type="predicted"/>
<dbReference type="SMART" id="SM00343">
    <property type="entry name" value="ZnF_C2HC"/>
    <property type="match status" value="1"/>
</dbReference>
<comment type="caution">
    <text evidence="4">The sequence shown here is derived from an EMBL/GenBank/DDBJ whole genome shotgun (WGS) entry which is preliminary data.</text>
</comment>
<dbReference type="Proteomes" id="UP000479710">
    <property type="component" value="Unassembled WGS sequence"/>
</dbReference>
<dbReference type="GO" id="GO:0003676">
    <property type="term" value="F:nucleic acid binding"/>
    <property type="evidence" value="ECO:0007669"/>
    <property type="project" value="InterPro"/>
</dbReference>
<dbReference type="SUPFAM" id="SSF57756">
    <property type="entry name" value="Retrovirus zinc finger-like domains"/>
    <property type="match status" value="1"/>
</dbReference>
<accession>A0A6G1BVX4</accession>
<dbReference type="GO" id="GO:0008270">
    <property type="term" value="F:zinc ion binding"/>
    <property type="evidence" value="ECO:0007669"/>
    <property type="project" value="UniProtKB-KW"/>
</dbReference>
<keyword evidence="5" id="KW-1185">Reference proteome</keyword>
<keyword evidence="1" id="KW-0862">Zinc</keyword>
<dbReference type="InterPro" id="IPR036875">
    <property type="entry name" value="Znf_CCHC_sf"/>
</dbReference>
<feature type="domain" description="CCHC-type" evidence="3">
    <location>
        <begin position="128"/>
        <end position="143"/>
    </location>
</feature>
<dbReference type="Pfam" id="PF00098">
    <property type="entry name" value="zf-CCHC"/>
    <property type="match status" value="1"/>
</dbReference>
<name>A0A6G1BVX4_9ORYZ</name>
<gene>
    <name evidence="4" type="ORF">E2562_013522</name>
</gene>
<dbReference type="InterPro" id="IPR001878">
    <property type="entry name" value="Znf_CCHC"/>
</dbReference>
<dbReference type="EMBL" id="SPHZ02000011">
    <property type="protein sequence ID" value="KAF0892159.1"/>
    <property type="molecule type" value="Genomic_DNA"/>
</dbReference>
<protein>
    <recommendedName>
        <fullName evidence="3">CCHC-type domain-containing protein</fullName>
    </recommendedName>
</protein>
<keyword evidence="1" id="KW-0479">Metal-binding</keyword>
<dbReference type="PROSITE" id="PS50158">
    <property type="entry name" value="ZF_CCHC"/>
    <property type="match status" value="1"/>
</dbReference>
<dbReference type="Gene3D" id="4.10.60.10">
    <property type="entry name" value="Zinc finger, CCHC-type"/>
    <property type="match status" value="1"/>
</dbReference>
<dbReference type="AlphaFoldDB" id="A0A6G1BVX4"/>
<keyword evidence="1" id="KW-0863">Zinc-finger</keyword>
<feature type="compositionally biased region" description="Gly residues" evidence="2">
    <location>
        <begin position="15"/>
        <end position="26"/>
    </location>
</feature>
<organism evidence="4 5">
    <name type="scientific">Oryza meyeriana var. granulata</name>
    <dbReference type="NCBI Taxonomy" id="110450"/>
    <lineage>
        <taxon>Eukaryota</taxon>
        <taxon>Viridiplantae</taxon>
        <taxon>Streptophyta</taxon>
        <taxon>Embryophyta</taxon>
        <taxon>Tracheophyta</taxon>
        <taxon>Spermatophyta</taxon>
        <taxon>Magnoliopsida</taxon>
        <taxon>Liliopsida</taxon>
        <taxon>Poales</taxon>
        <taxon>Poaceae</taxon>
        <taxon>BOP clade</taxon>
        <taxon>Oryzoideae</taxon>
        <taxon>Oryzeae</taxon>
        <taxon>Oryzinae</taxon>
        <taxon>Oryza</taxon>
        <taxon>Oryza meyeriana</taxon>
    </lineage>
</organism>
<evidence type="ECO:0000259" key="3">
    <source>
        <dbReference type="PROSITE" id="PS50158"/>
    </source>
</evidence>
<sequence length="166" mass="18090">MSSEGVYTPPSRCGSGNGSGGDGSQGGHELVVQQVKETGVTLRYPMLFENNYGVWETIGRLRAFKESSKGRHDKNSEPLLLVAQAEPRLTRAKWEAIVAEEKLSGNGSGSSINQKKYHGKFDKSKIDCRNCGKFGHFADECEEPRKMTKAVAQLAIADTDDAPTLL</sequence>